<dbReference type="Proteomes" id="UP000692954">
    <property type="component" value="Unassembled WGS sequence"/>
</dbReference>
<gene>
    <name evidence="2" type="ORF">PSON_ATCC_30995.1.T0030339</name>
</gene>
<accession>A0A8S1K027</accession>
<evidence type="ECO:0000313" key="3">
    <source>
        <dbReference type="Proteomes" id="UP000692954"/>
    </source>
</evidence>
<evidence type="ECO:0000256" key="1">
    <source>
        <dbReference type="SAM" id="MobiDB-lite"/>
    </source>
</evidence>
<proteinExistence type="predicted"/>
<name>A0A8S1K027_9CILI</name>
<feature type="region of interest" description="Disordered" evidence="1">
    <location>
        <begin position="252"/>
        <end position="281"/>
    </location>
</feature>
<dbReference type="OrthoDB" id="297309at2759"/>
<evidence type="ECO:0000313" key="2">
    <source>
        <dbReference type="EMBL" id="CAD8048608.1"/>
    </source>
</evidence>
<feature type="compositionally biased region" description="Low complexity" evidence="1">
    <location>
        <begin position="252"/>
        <end position="272"/>
    </location>
</feature>
<protein>
    <submittedName>
        <fullName evidence="2">Uncharacterized protein</fullName>
    </submittedName>
</protein>
<reference evidence="2" key="1">
    <citation type="submission" date="2021-01" db="EMBL/GenBank/DDBJ databases">
        <authorList>
            <consortium name="Genoscope - CEA"/>
            <person name="William W."/>
        </authorList>
    </citation>
    <scope>NUCLEOTIDE SEQUENCE</scope>
</reference>
<dbReference type="EMBL" id="CAJJDN010000003">
    <property type="protein sequence ID" value="CAD8048608.1"/>
    <property type="molecule type" value="Genomic_DNA"/>
</dbReference>
<keyword evidence="3" id="KW-1185">Reference proteome</keyword>
<comment type="caution">
    <text evidence="2">The sequence shown here is derived from an EMBL/GenBank/DDBJ whole genome shotgun (WGS) entry which is preliminary data.</text>
</comment>
<sequence length="326" mass="38350">MNKENEVINLPELTCKAHTNKKAKYKVIGVPFNKPKFNLTDLICSKCAIVLISQGYKIEDIQTDQTSLRQEQIQQFLETISQTFLIIDQNEQQLSEKKYDLVRFCEKQKDKVKEHYHQMILALDNKLKEQIDYLNELQLKAVEIFDLKQQQIKDNHNELVQMYSDIEVNLDNIIVQIECLPYKQIMGQYNKRVQDIQLQLQKLENTHVHLGRVYKKVNENRILGGLIEDCELEIKIVQTTLLKNEQQQQQIQSTQRATSPQSTQITYSTTQTPDKQRSNSQPSKFLEILNKVNENQLKTNNYYTQLLKRDSSFDLNDKYCSPTFKK</sequence>
<organism evidence="2 3">
    <name type="scientific">Paramecium sonneborni</name>
    <dbReference type="NCBI Taxonomy" id="65129"/>
    <lineage>
        <taxon>Eukaryota</taxon>
        <taxon>Sar</taxon>
        <taxon>Alveolata</taxon>
        <taxon>Ciliophora</taxon>
        <taxon>Intramacronucleata</taxon>
        <taxon>Oligohymenophorea</taxon>
        <taxon>Peniculida</taxon>
        <taxon>Parameciidae</taxon>
        <taxon>Paramecium</taxon>
    </lineage>
</organism>
<dbReference type="AlphaFoldDB" id="A0A8S1K027"/>